<keyword evidence="1" id="KW-0812">Transmembrane</keyword>
<keyword evidence="1" id="KW-1133">Transmembrane helix</keyword>
<feature type="transmembrane region" description="Helical" evidence="1">
    <location>
        <begin position="125"/>
        <end position="146"/>
    </location>
</feature>
<evidence type="ECO:0000259" key="2">
    <source>
        <dbReference type="Pfam" id="PF01578"/>
    </source>
</evidence>
<feature type="transmembrane region" description="Helical" evidence="1">
    <location>
        <begin position="95"/>
        <end position="113"/>
    </location>
</feature>
<feature type="domain" description="Cytochrome c assembly protein" evidence="2">
    <location>
        <begin position="47"/>
        <end position="265"/>
    </location>
</feature>
<evidence type="ECO:0000313" key="4">
    <source>
        <dbReference type="Proteomes" id="UP000095401"/>
    </source>
</evidence>
<feature type="transmembrane region" description="Helical" evidence="1">
    <location>
        <begin position="214"/>
        <end position="235"/>
    </location>
</feature>
<gene>
    <name evidence="3" type="ORF">BI364_11955</name>
</gene>
<protein>
    <recommendedName>
        <fullName evidence="2">Cytochrome c assembly protein domain-containing protein</fullName>
    </recommendedName>
</protein>
<dbReference type="Proteomes" id="UP000095401">
    <property type="component" value="Chromosome"/>
</dbReference>
<organism evidence="3 4">
    <name type="scientific">Acidihalobacter yilgarnensis</name>
    <dbReference type="NCBI Taxonomy" id="2819280"/>
    <lineage>
        <taxon>Bacteria</taxon>
        <taxon>Pseudomonadati</taxon>
        <taxon>Pseudomonadota</taxon>
        <taxon>Gammaproteobacteria</taxon>
        <taxon>Chromatiales</taxon>
        <taxon>Ectothiorhodospiraceae</taxon>
        <taxon>Acidihalobacter</taxon>
    </lineage>
</organism>
<dbReference type="PANTHER" id="PTHR38034:SF1">
    <property type="entry name" value="INNER MEMBRANE PROTEIN YPJD"/>
    <property type="match status" value="1"/>
</dbReference>
<evidence type="ECO:0000313" key="3">
    <source>
        <dbReference type="EMBL" id="AOU98575.1"/>
    </source>
</evidence>
<keyword evidence="4" id="KW-1185">Reference proteome</keyword>
<dbReference type="InterPro" id="IPR002541">
    <property type="entry name" value="Cyt_c_assembly"/>
</dbReference>
<feature type="transmembrane region" description="Helical" evidence="1">
    <location>
        <begin position="71"/>
        <end position="89"/>
    </location>
</feature>
<dbReference type="GO" id="GO:0017004">
    <property type="term" value="P:cytochrome complex assembly"/>
    <property type="evidence" value="ECO:0007669"/>
    <property type="project" value="InterPro"/>
</dbReference>
<feature type="transmembrane region" description="Helical" evidence="1">
    <location>
        <begin position="247"/>
        <end position="269"/>
    </location>
</feature>
<dbReference type="PANTHER" id="PTHR38034">
    <property type="entry name" value="INNER MEMBRANE PROTEIN YPJD"/>
    <property type="match status" value="1"/>
</dbReference>
<name>A0A1D8IQ70_9GAMM</name>
<feature type="transmembrane region" description="Helical" evidence="1">
    <location>
        <begin position="179"/>
        <end position="202"/>
    </location>
</feature>
<dbReference type="GO" id="GO:0020037">
    <property type="term" value="F:heme binding"/>
    <property type="evidence" value="ECO:0007669"/>
    <property type="project" value="InterPro"/>
</dbReference>
<dbReference type="RefSeq" id="WP_070078935.1">
    <property type="nucleotide sequence ID" value="NZ_CP017415.1"/>
</dbReference>
<evidence type="ECO:0000256" key="1">
    <source>
        <dbReference type="SAM" id="Phobius"/>
    </source>
</evidence>
<accession>A0A1D8IQ70</accession>
<sequence>MQLALALPAILLYLICTQQIWRRLRSRAAGVNIPCGRDIAMLWIGALILHGLAIYTGIVSPEGLTLGITHALSLVGWLVALLVLIALHSRPVENLGLVLLPFAALTLAAETIFPGARVLDRAGDLLLATHIFISLLAYSLFVIAALQSGVLWLQDRQLRTHRPGALLRALPPLEHTETVLFQIIGLGFLLLTVAIASGFVYVSEFPASIYPQQIILFAIFISSWVIFATLLVGRWRFGWRGRIAIRWTLSGFLILLVAYFGTELAVTLLA</sequence>
<dbReference type="AlphaFoldDB" id="A0A1D8IQ70"/>
<dbReference type="InterPro" id="IPR052372">
    <property type="entry name" value="YpjD/HemX"/>
</dbReference>
<keyword evidence="1" id="KW-0472">Membrane</keyword>
<dbReference type="KEGG" id="aprs:BI364_11955"/>
<dbReference type="EMBL" id="CP017415">
    <property type="protein sequence ID" value="AOU98575.1"/>
    <property type="molecule type" value="Genomic_DNA"/>
</dbReference>
<reference evidence="4" key="1">
    <citation type="submission" date="2016-09" db="EMBL/GenBank/DDBJ databases">
        <title>Acidihalobacter prosperus F5.</title>
        <authorList>
            <person name="Khaleque H.N."/>
            <person name="Ramsay J.P."/>
            <person name="Kaksonen A.H."/>
            <person name="Boxall N.J."/>
            <person name="Watkin E.L.J."/>
        </authorList>
    </citation>
    <scope>NUCLEOTIDE SEQUENCE [LARGE SCALE GENOMIC DNA]</scope>
    <source>
        <strain evidence="4">F5</strain>
    </source>
</reference>
<proteinExistence type="predicted"/>
<feature type="transmembrane region" description="Helical" evidence="1">
    <location>
        <begin position="40"/>
        <end position="59"/>
    </location>
</feature>
<dbReference type="Pfam" id="PF01578">
    <property type="entry name" value="Cytochrom_C_asm"/>
    <property type="match status" value="1"/>
</dbReference>